<dbReference type="InterPro" id="IPR004565">
    <property type="entry name" value="OM_lipoprot_LolB"/>
</dbReference>
<feature type="chain" id="PRO_5046337568" description="Outer-membrane lipoprotein LolB" evidence="14">
    <location>
        <begin position="18"/>
        <end position="216"/>
    </location>
</feature>
<evidence type="ECO:0000256" key="9">
    <source>
        <dbReference type="ARBA" id="ARBA00023139"/>
    </source>
</evidence>
<comment type="caution">
    <text evidence="15">The sequence shown here is derived from an EMBL/GenBank/DDBJ whole genome shotgun (WGS) entry which is preliminary data.</text>
</comment>
<dbReference type="Gene3D" id="2.50.20.10">
    <property type="entry name" value="Lipoprotein localisation LolA/LolB/LppX"/>
    <property type="match status" value="1"/>
</dbReference>
<dbReference type="RefSeq" id="WP_132985290.1">
    <property type="nucleotide sequence ID" value="NZ_BMME01000001.1"/>
</dbReference>
<evidence type="ECO:0000256" key="7">
    <source>
        <dbReference type="ARBA" id="ARBA00022927"/>
    </source>
</evidence>
<dbReference type="Pfam" id="PF03550">
    <property type="entry name" value="LolB"/>
    <property type="match status" value="1"/>
</dbReference>
<evidence type="ECO:0000256" key="11">
    <source>
        <dbReference type="ARBA" id="ARBA00023237"/>
    </source>
</evidence>
<comment type="similarity">
    <text evidence="2 13">Belongs to the LolB family.</text>
</comment>
<evidence type="ECO:0000256" key="2">
    <source>
        <dbReference type="ARBA" id="ARBA00009696"/>
    </source>
</evidence>
<evidence type="ECO:0000256" key="5">
    <source>
        <dbReference type="ARBA" id="ARBA00022448"/>
    </source>
</evidence>
<comment type="subunit">
    <text evidence="3 13">Monomer.</text>
</comment>
<name>A0ABQ2EB18_9GAMM</name>
<keyword evidence="7 13" id="KW-0653">Protein transport</keyword>
<evidence type="ECO:0000256" key="3">
    <source>
        <dbReference type="ARBA" id="ARBA00011245"/>
    </source>
</evidence>
<dbReference type="NCBIfam" id="TIGR00548">
    <property type="entry name" value="lolB"/>
    <property type="match status" value="1"/>
</dbReference>
<keyword evidence="9 13" id="KW-0564">Palmitate</keyword>
<protein>
    <recommendedName>
        <fullName evidence="4 13">Outer-membrane lipoprotein LolB</fullName>
    </recommendedName>
</protein>
<evidence type="ECO:0000313" key="16">
    <source>
        <dbReference type="Proteomes" id="UP000599009"/>
    </source>
</evidence>
<evidence type="ECO:0000256" key="1">
    <source>
        <dbReference type="ARBA" id="ARBA00004459"/>
    </source>
</evidence>
<evidence type="ECO:0000256" key="8">
    <source>
        <dbReference type="ARBA" id="ARBA00023136"/>
    </source>
</evidence>
<keyword evidence="16" id="KW-1185">Reference proteome</keyword>
<feature type="signal peptide" evidence="14">
    <location>
        <begin position="1"/>
        <end position="17"/>
    </location>
</feature>
<evidence type="ECO:0000256" key="13">
    <source>
        <dbReference type="HAMAP-Rule" id="MF_00233"/>
    </source>
</evidence>
<dbReference type="EMBL" id="BMME01000001">
    <property type="protein sequence ID" value="GGK00588.1"/>
    <property type="molecule type" value="Genomic_DNA"/>
</dbReference>
<accession>A0ABQ2EB18</accession>
<evidence type="ECO:0000256" key="14">
    <source>
        <dbReference type="SAM" id="SignalP"/>
    </source>
</evidence>
<keyword evidence="11 13" id="KW-0998">Cell outer membrane</keyword>
<keyword evidence="6 13" id="KW-0732">Signal</keyword>
<keyword evidence="5 13" id="KW-0813">Transport</keyword>
<keyword evidence="10 13" id="KW-0143">Chaperone</keyword>
<evidence type="ECO:0000313" key="15">
    <source>
        <dbReference type="EMBL" id="GGK00588.1"/>
    </source>
</evidence>
<reference evidence="16" key="1">
    <citation type="journal article" date="2019" name="Int. J. Syst. Evol. Microbiol.">
        <title>The Global Catalogue of Microorganisms (GCM) 10K type strain sequencing project: providing services to taxonomists for standard genome sequencing and annotation.</title>
        <authorList>
            <consortium name="The Broad Institute Genomics Platform"/>
            <consortium name="The Broad Institute Genome Sequencing Center for Infectious Disease"/>
            <person name="Wu L."/>
            <person name="Ma J."/>
        </authorList>
    </citation>
    <scope>NUCLEOTIDE SEQUENCE [LARGE SCALE GENOMIC DNA]</scope>
    <source>
        <strain evidence="16">CGMCC 1.8985</strain>
    </source>
</reference>
<proteinExistence type="inferred from homology"/>
<dbReference type="InterPro" id="IPR029046">
    <property type="entry name" value="LolA/LolB/LppX"/>
</dbReference>
<comment type="subcellular location">
    <subcellularLocation>
        <location evidence="1 13">Cell outer membrane</location>
        <topology evidence="1 13">Lipid-anchor</topology>
    </subcellularLocation>
</comment>
<dbReference type="Proteomes" id="UP000599009">
    <property type="component" value="Unassembled WGS sequence"/>
</dbReference>
<keyword evidence="8 13" id="KW-0472">Membrane</keyword>
<evidence type="ECO:0000256" key="10">
    <source>
        <dbReference type="ARBA" id="ARBA00023186"/>
    </source>
</evidence>
<evidence type="ECO:0000256" key="12">
    <source>
        <dbReference type="ARBA" id="ARBA00023288"/>
    </source>
</evidence>
<comment type="function">
    <text evidence="13">Plays a critical role in the incorporation of lipoproteins in the outer membrane after they are released by the LolA protein.</text>
</comment>
<evidence type="ECO:0000256" key="6">
    <source>
        <dbReference type="ARBA" id="ARBA00022729"/>
    </source>
</evidence>
<dbReference type="PROSITE" id="PS51257">
    <property type="entry name" value="PROKAR_LIPOPROTEIN"/>
    <property type="match status" value="1"/>
</dbReference>
<organism evidence="15 16">
    <name type="scientific">Luteimonas terricola</name>
    <dbReference type="NCBI Taxonomy" id="645597"/>
    <lineage>
        <taxon>Bacteria</taxon>
        <taxon>Pseudomonadati</taxon>
        <taxon>Pseudomonadota</taxon>
        <taxon>Gammaproteobacteria</taxon>
        <taxon>Lysobacterales</taxon>
        <taxon>Lysobacteraceae</taxon>
        <taxon>Luteimonas</taxon>
    </lineage>
</organism>
<dbReference type="HAMAP" id="MF_00233">
    <property type="entry name" value="LolB"/>
    <property type="match status" value="1"/>
</dbReference>
<dbReference type="SUPFAM" id="SSF89392">
    <property type="entry name" value="Prokaryotic lipoproteins and lipoprotein localization factors"/>
    <property type="match status" value="1"/>
</dbReference>
<evidence type="ECO:0000256" key="4">
    <source>
        <dbReference type="ARBA" id="ARBA00016202"/>
    </source>
</evidence>
<keyword evidence="12 13" id="KW-0449">Lipoprotein</keyword>
<dbReference type="CDD" id="cd16326">
    <property type="entry name" value="LolB"/>
    <property type="match status" value="1"/>
</dbReference>
<sequence>MTLLRFLFTLACAGALAACATRPLPPVAPPLLDAADRARAEALQAERAQALATMPAWSLTGRAAITRSGKGGSGRIEWHQDGGAFEVALAAPVTRQSWRLAVDSAGARLEGLEGGVRTGPDGQALLFEATGLEVPVDALGAWLRGLPADEAVHGTAQLAFGEDLLPLRLEQAGWSIDFRAWRAAGDGRPGLPLRIDARRGDAGVRLVVDAWGGTER</sequence>
<gene>
    <name evidence="13 15" type="primary">lolB</name>
    <name evidence="15" type="ORF">GCM10011394_07320</name>
</gene>